<keyword evidence="1" id="KW-0880">Kelch repeat</keyword>
<evidence type="ECO:0000313" key="4">
    <source>
        <dbReference type="EMBL" id="RSH89482.1"/>
    </source>
</evidence>
<gene>
    <name evidence="4" type="ORF">EHS25_002031</name>
</gene>
<feature type="compositionally biased region" description="Low complexity" evidence="3">
    <location>
        <begin position="430"/>
        <end position="443"/>
    </location>
</feature>
<feature type="region of interest" description="Disordered" evidence="3">
    <location>
        <begin position="427"/>
        <end position="619"/>
    </location>
</feature>
<dbReference type="PANTHER" id="PTHR46093:SF18">
    <property type="entry name" value="FIBRONECTIN TYPE-III DOMAIN-CONTAINING PROTEIN"/>
    <property type="match status" value="1"/>
</dbReference>
<feature type="region of interest" description="Disordered" evidence="3">
    <location>
        <begin position="330"/>
        <end position="383"/>
    </location>
</feature>
<evidence type="ECO:0000256" key="2">
    <source>
        <dbReference type="ARBA" id="ARBA00022737"/>
    </source>
</evidence>
<dbReference type="STRING" id="1890683.A0A427YEH3"/>
<reference evidence="4 5" key="1">
    <citation type="submission" date="2018-11" db="EMBL/GenBank/DDBJ databases">
        <title>Genome sequence of Saitozyma podzolica DSM 27192.</title>
        <authorList>
            <person name="Aliyu H."/>
            <person name="Gorte O."/>
            <person name="Ochsenreither K."/>
        </authorList>
    </citation>
    <scope>NUCLEOTIDE SEQUENCE [LARGE SCALE GENOMIC DNA]</scope>
    <source>
        <strain evidence="4 5">DSM 27192</strain>
    </source>
</reference>
<evidence type="ECO:0000313" key="5">
    <source>
        <dbReference type="Proteomes" id="UP000279259"/>
    </source>
</evidence>
<feature type="compositionally biased region" description="Basic and acidic residues" evidence="3">
    <location>
        <begin position="551"/>
        <end position="588"/>
    </location>
</feature>
<dbReference type="EMBL" id="RSCD01000013">
    <property type="protein sequence ID" value="RSH89482.1"/>
    <property type="molecule type" value="Genomic_DNA"/>
</dbReference>
<protein>
    <recommendedName>
        <fullName evidence="6">Tip elongation aberrant protein 1</fullName>
    </recommendedName>
</protein>
<dbReference type="AlphaFoldDB" id="A0A427YEH3"/>
<evidence type="ECO:0000256" key="1">
    <source>
        <dbReference type="ARBA" id="ARBA00022441"/>
    </source>
</evidence>
<name>A0A427YEH3_9TREE</name>
<feature type="compositionally biased region" description="Polar residues" evidence="3">
    <location>
        <begin position="525"/>
        <end position="536"/>
    </location>
</feature>
<evidence type="ECO:0008006" key="6">
    <source>
        <dbReference type="Google" id="ProtNLM"/>
    </source>
</evidence>
<evidence type="ECO:0000256" key="3">
    <source>
        <dbReference type="SAM" id="MobiDB-lite"/>
    </source>
</evidence>
<dbReference type="InterPro" id="IPR015915">
    <property type="entry name" value="Kelch-typ_b-propeller"/>
</dbReference>
<keyword evidence="2" id="KW-0677">Repeat</keyword>
<proteinExistence type="predicted"/>
<dbReference type="Pfam" id="PF24681">
    <property type="entry name" value="Kelch_KLHDC2_KLHL20_DRC7"/>
    <property type="match status" value="2"/>
</dbReference>
<dbReference type="PANTHER" id="PTHR46093">
    <property type="entry name" value="ACYL-COA-BINDING DOMAIN-CONTAINING PROTEIN 5"/>
    <property type="match status" value="1"/>
</dbReference>
<dbReference type="Proteomes" id="UP000279259">
    <property type="component" value="Unassembled WGS sequence"/>
</dbReference>
<dbReference type="Gene3D" id="2.120.10.80">
    <property type="entry name" value="Kelch-type beta propeller"/>
    <property type="match status" value="2"/>
</dbReference>
<feature type="compositionally biased region" description="Low complexity" evidence="3">
    <location>
        <begin position="365"/>
        <end position="379"/>
    </location>
</feature>
<organism evidence="4 5">
    <name type="scientific">Saitozyma podzolica</name>
    <dbReference type="NCBI Taxonomy" id="1890683"/>
    <lineage>
        <taxon>Eukaryota</taxon>
        <taxon>Fungi</taxon>
        <taxon>Dikarya</taxon>
        <taxon>Basidiomycota</taxon>
        <taxon>Agaricomycotina</taxon>
        <taxon>Tremellomycetes</taxon>
        <taxon>Tremellales</taxon>
        <taxon>Trimorphomycetaceae</taxon>
        <taxon>Saitozyma</taxon>
    </lineage>
</organism>
<accession>A0A427YEH3</accession>
<dbReference type="OrthoDB" id="10251809at2759"/>
<sequence length="967" mass="104489">MQAASTVVPSEVLKALTTLQIAVEATTSSAAPLITKSRNADPSLDLSAGLSLLLARPHVLLSSLHHLVLLLALRLSTQSNYHSDAESSSGAALSLASAGVPSNSDEMISRLADELLLGSETLEKVRGLESKLDYQIKKLVGLAEAEETKGRAVVEEPEEDPLAFRPNMSAIASMGNPEHERVADDSDRAESSAGAVYRPPRMAAVPYREVDDKVRRKERRAPALLSEFAATMDGAPLLESTSGLSTRPVQVNRHSNSISAKRAAELQRMNEFEEENMTRLVTTKREAKRRREDEEALALGYGVGGSARGRARRQNGLEAELEGVLGARGSRGRRNISSSSTFRRLPLPLPGLTKHSLGIRRDRSSSTSSPPITHTQPQQRVSLSAAVVEDDRIFSAFIDAGSRIQPPHHTESHNAEQDKQANAGLNINHLLPPSRSSSLSPSPVQLDAPSLSPFPETAPPNMATPDIDSLEPITYPSHLAQATPPEAAPSPFPVASNVRSSSRQRDVTMGSGSNTLVGGAFDRSMSPQPGVSSPVMTSRPGSGGPPSGIPRRKDSITATPELHDGGGKLRSNGIDRRVAAPARAKDETDSGDETTRRRRAITRSHREQGRARKQSSLVRTATLPSGKISRAPAAAMYFSPLPSHGTPPSQPLRAHTGTLVGDRIWFLGGVDSKNCWRGAAWFDTETLEWTALDTTGETMPPLRAHTTTLVGDKLYIFGGGDGPTYSNDVWTFDTVTRRFSRPTMARGPVPPPRRAHTTILYRNYLVVFGGGNGQAALNDVWALDVSDPSRLTWQEWRTRGDLPQKKGYHTANLVGDKMVIFGGSDGHASFADVHILNLRTSCSIKHNRLSHTSTQVGSYLFVIGGHNGQTYAQDVLLFNLGASPDEDERLTEVTLQWETKHTRGLPPPGRGYHVALLHDARIFISGGYNGVSVFDDLWVLDLSAGAYLPQVTTFEVDEGAARVDTQL</sequence>
<comment type="caution">
    <text evidence="4">The sequence shown here is derived from an EMBL/GenBank/DDBJ whole genome shotgun (WGS) entry which is preliminary data.</text>
</comment>
<dbReference type="SUPFAM" id="SSF117281">
    <property type="entry name" value="Kelch motif"/>
    <property type="match status" value="2"/>
</dbReference>
<keyword evidence="5" id="KW-1185">Reference proteome</keyword>